<evidence type="ECO:0000313" key="1">
    <source>
        <dbReference type="EMBL" id="AEB07726.1"/>
    </source>
</evidence>
<dbReference type="eggNOG" id="COG1216">
    <property type="taxonomic scope" value="Bacteria"/>
</dbReference>
<reference evidence="2" key="1">
    <citation type="journal article" date="2013" name="Stand. Genomic Sci.">
        <title>Complete genome sequence of Coriobacterium glomerans type strain (PW2(T)) from the midgut of Pyrrhocoris apterus L. (red soldier bug).</title>
        <authorList>
            <person name="Stackebrandt E."/>
            <person name="Zeytun A."/>
            <person name="Lapidus A."/>
            <person name="Nolan M."/>
            <person name="Lucas S."/>
            <person name="Hammon N."/>
            <person name="Deshpande S."/>
            <person name="Cheng J.F."/>
            <person name="Tapia R."/>
            <person name="Goodwin L.A."/>
            <person name="Pitluck S."/>
            <person name="Liolios K."/>
            <person name="Pagani I."/>
            <person name="Ivanova N."/>
            <person name="Mavromatis K."/>
            <person name="Mikhailova N."/>
            <person name="Huntemann M."/>
            <person name="Pati A."/>
            <person name="Chen A."/>
            <person name="Palaniappan K."/>
            <person name="Chang Y.J."/>
            <person name="Land M."/>
            <person name="Hauser L."/>
            <person name="Rohde M."/>
            <person name="Pukall R."/>
            <person name="Goker M."/>
            <person name="Detter J.C."/>
            <person name="Woyke T."/>
            <person name="Bristow J."/>
            <person name="Eisen J.A."/>
            <person name="Markowitz V."/>
            <person name="Hugenholtz P."/>
            <person name="Kyrpides N.C."/>
            <person name="Klenk H.P."/>
        </authorList>
    </citation>
    <scope>NUCLEOTIDE SEQUENCE</scope>
    <source>
        <strain evidence="2">ATCC 49209 / DSM 20642 / JCM 10262 / PW2</strain>
    </source>
</reference>
<protein>
    <recommendedName>
        <fullName evidence="3">Glycosyl transferase family 2</fullName>
    </recommendedName>
</protein>
<accession>F2N950</accession>
<name>F2N950_CORGP</name>
<proteinExistence type="predicted"/>
<dbReference type="SUPFAM" id="SSF53448">
    <property type="entry name" value="Nucleotide-diphospho-sugar transferases"/>
    <property type="match status" value="1"/>
</dbReference>
<dbReference type="HOGENOM" id="CLU_033888_0_0_11"/>
<keyword evidence="2" id="KW-1185">Reference proteome</keyword>
<evidence type="ECO:0008006" key="3">
    <source>
        <dbReference type="Google" id="ProtNLM"/>
    </source>
</evidence>
<dbReference type="CDD" id="cd00761">
    <property type="entry name" value="Glyco_tranf_GTA_type"/>
    <property type="match status" value="1"/>
</dbReference>
<gene>
    <name evidence="1" type="ordered locus">Corgl_1627</name>
</gene>
<dbReference type="STRING" id="700015.Corgl_1627"/>
<sequence>MMKAAIVIPSYWADAASASIASCDYDHTIQLGEDASQLEACLASLDQVRGSFHVILLEVCAASATAEVAERIRTVALRHPALEVSVVTNLEASRIIEMVSNLVPGGTGECISLRGYGAIRNMGLAAAAVLGYDVVVFLDDDEVVLGPDFMDRALFALGQETRQRLPILAKTGYFLDRAGSPLADCGRRGPAHRWWTKRLEFNRWMRKALAGTRISRSNHVCGGCFAIHARAFTRVAFDPFITRGEDLDYLFNMRMQGLDVWFDNEWTVRHLPPRPTSTAPRFMQDVYRWYYEREKLACASRKKELLSVTAASLMPYPGPWISVELDQRVRKTAFRRALLTREHLAYWRIWRRGSAEATRYARENAESYLRFQSFWPLIMNRLWLNEELAGALRSA</sequence>
<dbReference type="InterPro" id="IPR029044">
    <property type="entry name" value="Nucleotide-diphossugar_trans"/>
</dbReference>
<dbReference type="Proteomes" id="UP000006851">
    <property type="component" value="Chromosome"/>
</dbReference>
<dbReference type="Gene3D" id="3.90.550.10">
    <property type="entry name" value="Spore Coat Polysaccharide Biosynthesis Protein SpsA, Chain A"/>
    <property type="match status" value="1"/>
</dbReference>
<evidence type="ECO:0000313" key="2">
    <source>
        <dbReference type="Proteomes" id="UP000006851"/>
    </source>
</evidence>
<dbReference type="KEGG" id="cgo:Corgl_1627"/>
<dbReference type="Pfam" id="PF13641">
    <property type="entry name" value="Glyco_tranf_2_3"/>
    <property type="match status" value="1"/>
</dbReference>
<organism evidence="1 2">
    <name type="scientific">Coriobacterium glomerans (strain ATCC 49209 / DSM 20642 / JCM 10262 / PW2)</name>
    <dbReference type="NCBI Taxonomy" id="700015"/>
    <lineage>
        <taxon>Bacteria</taxon>
        <taxon>Bacillati</taxon>
        <taxon>Actinomycetota</taxon>
        <taxon>Coriobacteriia</taxon>
        <taxon>Coriobacteriales</taxon>
        <taxon>Coriobacteriaceae</taxon>
        <taxon>Coriobacterium</taxon>
    </lineage>
</organism>
<dbReference type="AlphaFoldDB" id="F2N950"/>
<dbReference type="EMBL" id="CP002628">
    <property type="protein sequence ID" value="AEB07726.1"/>
    <property type="molecule type" value="Genomic_DNA"/>
</dbReference>